<dbReference type="PANTHER" id="PTHR45677">
    <property type="entry name" value="GLUTAMATE DECARBOXYLASE-RELATED"/>
    <property type="match status" value="1"/>
</dbReference>
<evidence type="ECO:0000256" key="7">
    <source>
        <dbReference type="RuleBase" id="RU000382"/>
    </source>
</evidence>
<dbReference type="AlphaFoldDB" id="A0A2V1DAN3"/>
<accession>A0A2V1DAN3</accession>
<dbReference type="Proteomes" id="UP000244855">
    <property type="component" value="Unassembled WGS sequence"/>
</dbReference>
<dbReference type="Gene3D" id="3.90.1150.170">
    <property type="match status" value="1"/>
</dbReference>
<dbReference type="PANTHER" id="PTHR45677:SF8">
    <property type="entry name" value="CYSTEINE SULFINIC ACID DECARBOXYLASE"/>
    <property type="match status" value="1"/>
</dbReference>
<dbReference type="GO" id="GO:0030170">
    <property type="term" value="F:pyridoxal phosphate binding"/>
    <property type="evidence" value="ECO:0007669"/>
    <property type="project" value="InterPro"/>
</dbReference>
<gene>
    <name evidence="8" type="ORF">DM02DRAFT_645508</name>
</gene>
<dbReference type="InterPro" id="IPR015421">
    <property type="entry name" value="PyrdxlP-dep_Trfase_major"/>
</dbReference>
<dbReference type="Gene3D" id="3.40.640.10">
    <property type="entry name" value="Type I PLP-dependent aspartate aminotransferase-like (Major domain)"/>
    <property type="match status" value="1"/>
</dbReference>
<dbReference type="GO" id="GO:0016831">
    <property type="term" value="F:carboxy-lyase activity"/>
    <property type="evidence" value="ECO:0007669"/>
    <property type="project" value="UniProtKB-KW"/>
</dbReference>
<reference evidence="8 9" key="1">
    <citation type="journal article" date="2018" name="Sci. Rep.">
        <title>Comparative genomics provides insights into the lifestyle and reveals functional heterogeneity of dark septate endophytic fungi.</title>
        <authorList>
            <person name="Knapp D.G."/>
            <person name="Nemeth J.B."/>
            <person name="Barry K."/>
            <person name="Hainaut M."/>
            <person name="Henrissat B."/>
            <person name="Johnson J."/>
            <person name="Kuo A."/>
            <person name="Lim J.H.P."/>
            <person name="Lipzen A."/>
            <person name="Nolan M."/>
            <person name="Ohm R.A."/>
            <person name="Tamas L."/>
            <person name="Grigoriev I.V."/>
            <person name="Spatafora J.W."/>
            <person name="Nagy L.G."/>
            <person name="Kovacs G.M."/>
        </authorList>
    </citation>
    <scope>NUCLEOTIDE SEQUENCE [LARGE SCALE GENOMIC DNA]</scope>
    <source>
        <strain evidence="8 9">DSE2036</strain>
    </source>
</reference>
<evidence type="ECO:0000256" key="6">
    <source>
        <dbReference type="PIRSR" id="PIRSR602129-50"/>
    </source>
</evidence>
<comment type="similarity">
    <text evidence="2 7">Belongs to the group II decarboxylase family.</text>
</comment>
<dbReference type="Pfam" id="PF00282">
    <property type="entry name" value="Pyridoxal_deC"/>
    <property type="match status" value="1"/>
</dbReference>
<organism evidence="8 9">
    <name type="scientific">Periconia macrospinosa</name>
    <dbReference type="NCBI Taxonomy" id="97972"/>
    <lineage>
        <taxon>Eukaryota</taxon>
        <taxon>Fungi</taxon>
        <taxon>Dikarya</taxon>
        <taxon>Ascomycota</taxon>
        <taxon>Pezizomycotina</taxon>
        <taxon>Dothideomycetes</taxon>
        <taxon>Pleosporomycetidae</taxon>
        <taxon>Pleosporales</taxon>
        <taxon>Massarineae</taxon>
        <taxon>Periconiaceae</taxon>
        <taxon>Periconia</taxon>
    </lineage>
</organism>
<evidence type="ECO:0000313" key="8">
    <source>
        <dbReference type="EMBL" id="PVH95142.1"/>
    </source>
</evidence>
<keyword evidence="4 6" id="KW-0663">Pyridoxal phosphate</keyword>
<dbReference type="InterPro" id="IPR015424">
    <property type="entry name" value="PyrdxlP-dep_Trfase"/>
</dbReference>
<proteinExistence type="inferred from homology"/>
<keyword evidence="3" id="KW-0210">Decarboxylase</keyword>
<keyword evidence="5 7" id="KW-0456">Lyase</keyword>
<evidence type="ECO:0000256" key="1">
    <source>
        <dbReference type="ARBA" id="ARBA00001933"/>
    </source>
</evidence>
<dbReference type="GO" id="GO:0005737">
    <property type="term" value="C:cytoplasm"/>
    <property type="evidence" value="ECO:0007669"/>
    <property type="project" value="TreeGrafter"/>
</dbReference>
<evidence type="ECO:0000256" key="3">
    <source>
        <dbReference type="ARBA" id="ARBA00022793"/>
    </source>
</evidence>
<dbReference type="GO" id="GO:0019752">
    <property type="term" value="P:carboxylic acid metabolic process"/>
    <property type="evidence" value="ECO:0007669"/>
    <property type="project" value="InterPro"/>
</dbReference>
<protein>
    <submittedName>
        <fullName evidence="8">Putative glutamate decarboxylase</fullName>
    </submittedName>
</protein>
<evidence type="ECO:0000256" key="2">
    <source>
        <dbReference type="ARBA" id="ARBA00009533"/>
    </source>
</evidence>
<dbReference type="OrthoDB" id="392571at2759"/>
<evidence type="ECO:0000256" key="5">
    <source>
        <dbReference type="ARBA" id="ARBA00023239"/>
    </source>
</evidence>
<dbReference type="InterPro" id="IPR002129">
    <property type="entry name" value="PyrdxlP-dep_de-COase"/>
</dbReference>
<dbReference type="EMBL" id="KZ805507">
    <property type="protein sequence ID" value="PVH95142.1"/>
    <property type="molecule type" value="Genomic_DNA"/>
</dbReference>
<dbReference type="STRING" id="97972.A0A2V1DAN3"/>
<comment type="cofactor">
    <cofactor evidence="1 6 7">
        <name>pyridoxal 5'-phosphate</name>
        <dbReference type="ChEBI" id="CHEBI:597326"/>
    </cofactor>
</comment>
<keyword evidence="9" id="KW-1185">Reference proteome</keyword>
<name>A0A2V1DAN3_9PLEO</name>
<evidence type="ECO:0000313" key="9">
    <source>
        <dbReference type="Proteomes" id="UP000244855"/>
    </source>
</evidence>
<sequence length="520" mass="56493">MVDQRVPTSVPFPTKSLDRHTELSNLLELVTGSLLEHVAEADAANAARQSGRRNGIIPNNQAAALLPPEIVSQRLGLSLSEKPQGKNGLVELTDRLLRLSVNTWDQGFMHKLYSGTNPVGVISELILAVLNTNLHVYTVSPALSVIEKQTGRALARLFGLSGPYSGGITQPGGSASNFNSVLIARHRAMPFINEKGTSAQQLVMFTSVDSHYSLEKAARMSGIGSQGVYKIPTDSEGRMSVPALRKAILDARSSGKHPFYVNATAGTTVRGAYDPIEEIASVCKEFGLWLHLDGSLGGSAIFSGQQSWRLKGSERADSITINPHKMLGVPVTCSFLLGNDLRQFRSANSIDAGYLFHEESSKVALQDAVANNTDDTYDLAELTPQCGRKGDALKLALGWVYYGRIGYERYVDKAFDTAAYLFSLVEMHPRMEMAAVHHSVQVCFYYNPSSAEYEHKVAAKRNTAITAYISEGLPSKGFMVDYAPGPVGKFLRVVTNGTTTNETMDSMVKAIDEIGHLCIM</sequence>
<evidence type="ECO:0000256" key="4">
    <source>
        <dbReference type="ARBA" id="ARBA00022898"/>
    </source>
</evidence>
<dbReference type="SUPFAM" id="SSF53383">
    <property type="entry name" value="PLP-dependent transferases"/>
    <property type="match status" value="1"/>
</dbReference>
<feature type="modified residue" description="N6-(pyridoxal phosphate)lysine" evidence="6">
    <location>
        <position position="325"/>
    </location>
</feature>